<gene>
    <name evidence="1" type="ORF">Asera_37110</name>
</gene>
<sequence>MAQFERRGVGRRDVAHIEDRWYRPTQDEFGKVVVNGRGKPVMERTERYGKGIGTAFAT</sequence>
<proteinExistence type="predicted"/>
<protein>
    <submittedName>
        <fullName evidence="1">Uncharacterized protein</fullName>
    </submittedName>
</protein>
<dbReference type="EMBL" id="AP023354">
    <property type="protein sequence ID" value="BCJ29603.1"/>
    <property type="molecule type" value="Genomic_DNA"/>
</dbReference>
<keyword evidence="2" id="KW-1185">Reference proteome</keyword>
<dbReference type="AlphaFoldDB" id="A0A810L2H0"/>
<organism evidence="1 2">
    <name type="scientific">Actinocatenispora sera</name>
    <dbReference type="NCBI Taxonomy" id="390989"/>
    <lineage>
        <taxon>Bacteria</taxon>
        <taxon>Bacillati</taxon>
        <taxon>Actinomycetota</taxon>
        <taxon>Actinomycetes</taxon>
        <taxon>Micromonosporales</taxon>
        <taxon>Micromonosporaceae</taxon>
        <taxon>Actinocatenispora</taxon>
    </lineage>
</organism>
<name>A0A810L2H0_9ACTN</name>
<dbReference type="KEGG" id="aser:Asera_37110"/>
<evidence type="ECO:0000313" key="1">
    <source>
        <dbReference type="EMBL" id="BCJ29603.1"/>
    </source>
</evidence>
<dbReference type="Proteomes" id="UP000680750">
    <property type="component" value="Chromosome"/>
</dbReference>
<reference evidence="1" key="1">
    <citation type="submission" date="2020-08" db="EMBL/GenBank/DDBJ databases">
        <title>Whole genome shotgun sequence of Actinocatenispora sera NBRC 101916.</title>
        <authorList>
            <person name="Komaki H."/>
            <person name="Tamura T."/>
        </authorList>
    </citation>
    <scope>NUCLEOTIDE SEQUENCE</scope>
    <source>
        <strain evidence="1">NBRC 101916</strain>
    </source>
</reference>
<accession>A0A810L2H0</accession>
<dbReference type="RefSeq" id="WP_244844258.1">
    <property type="nucleotide sequence ID" value="NZ_AP023354.1"/>
</dbReference>
<evidence type="ECO:0000313" key="2">
    <source>
        <dbReference type="Proteomes" id="UP000680750"/>
    </source>
</evidence>